<evidence type="ECO:0000313" key="3">
    <source>
        <dbReference type="EMBL" id="RGS71118.1"/>
    </source>
</evidence>
<accession>A0A412KQE1</accession>
<proteinExistence type="predicted"/>
<organism evidence="3 4">
    <name type="scientific">Dorea formicigenerans</name>
    <dbReference type="NCBI Taxonomy" id="39486"/>
    <lineage>
        <taxon>Bacteria</taxon>
        <taxon>Bacillati</taxon>
        <taxon>Bacillota</taxon>
        <taxon>Clostridia</taxon>
        <taxon>Lachnospirales</taxon>
        <taxon>Lachnospiraceae</taxon>
        <taxon>Dorea</taxon>
    </lineage>
</organism>
<keyword evidence="1" id="KW-0472">Membrane</keyword>
<keyword evidence="1" id="KW-0812">Transmembrane</keyword>
<reference evidence="3 4" key="1">
    <citation type="submission" date="2018-08" db="EMBL/GenBank/DDBJ databases">
        <title>A genome reference for cultivated species of the human gut microbiota.</title>
        <authorList>
            <person name="Zou Y."/>
            <person name="Xue W."/>
            <person name="Luo G."/>
        </authorList>
    </citation>
    <scope>NUCLEOTIDE SEQUENCE [LARGE SCALE GENOMIC DNA]</scope>
    <source>
        <strain evidence="3 4">AF21-25</strain>
    </source>
</reference>
<dbReference type="InterPro" id="IPR026870">
    <property type="entry name" value="Zinc_ribbon_dom"/>
</dbReference>
<feature type="domain" description="Zinc-ribbon" evidence="2">
    <location>
        <begin position="4"/>
        <end position="26"/>
    </location>
</feature>
<keyword evidence="1" id="KW-1133">Transmembrane helix</keyword>
<sequence length="173" mass="19359">MAKFCSKCGNELKEGARFCSVCGNPVKQVQSAQSEATAAGTNEERQGVSSQQQGFTAQDMQYQQMAGSAAPVKKNKNLWLLTIPAAILVILLVIFGIKAVLSPAYLKPVKYMEKAFNKQDINLMKKAVPDEYAEWMTDDLEDDMFDLDSDYKITIKVTDKRKNCKKRSGRNFD</sequence>
<evidence type="ECO:0000256" key="1">
    <source>
        <dbReference type="SAM" id="Phobius"/>
    </source>
</evidence>
<dbReference type="EMBL" id="QRVU01000022">
    <property type="protein sequence ID" value="RGS71118.1"/>
    <property type="molecule type" value="Genomic_DNA"/>
</dbReference>
<comment type="caution">
    <text evidence="3">The sequence shown here is derived from an EMBL/GenBank/DDBJ whole genome shotgun (WGS) entry which is preliminary data.</text>
</comment>
<dbReference type="Proteomes" id="UP000285981">
    <property type="component" value="Unassembled WGS sequence"/>
</dbReference>
<name>A0A412KQE1_9FIRM</name>
<evidence type="ECO:0000259" key="2">
    <source>
        <dbReference type="Pfam" id="PF13240"/>
    </source>
</evidence>
<evidence type="ECO:0000313" key="4">
    <source>
        <dbReference type="Proteomes" id="UP000285981"/>
    </source>
</evidence>
<feature type="transmembrane region" description="Helical" evidence="1">
    <location>
        <begin position="78"/>
        <end position="101"/>
    </location>
</feature>
<protein>
    <submittedName>
        <fullName evidence="3">Zinc-ribbon domain-containing protein</fullName>
    </submittedName>
</protein>
<dbReference type="Pfam" id="PF13240">
    <property type="entry name" value="Zn_Ribbon_1"/>
    <property type="match status" value="1"/>
</dbReference>
<gene>
    <name evidence="3" type="ORF">DWX78_06015</name>
</gene>
<dbReference type="AlphaFoldDB" id="A0A412KQE1"/>